<dbReference type="InterPro" id="IPR018584">
    <property type="entry name" value="GT87"/>
</dbReference>
<feature type="transmembrane region" description="Helical" evidence="8">
    <location>
        <begin position="366"/>
        <end position="386"/>
    </location>
</feature>
<dbReference type="OrthoDB" id="107561at2"/>
<name>A0A3M8SLV7_9GAMM</name>
<evidence type="ECO:0000256" key="3">
    <source>
        <dbReference type="ARBA" id="ARBA00022679"/>
    </source>
</evidence>
<comment type="caution">
    <text evidence="9">The sequence shown here is derived from an EMBL/GenBank/DDBJ whole genome shotgun (WGS) entry which is preliminary data.</text>
</comment>
<evidence type="ECO:0000313" key="10">
    <source>
        <dbReference type="Proteomes" id="UP000267049"/>
    </source>
</evidence>
<gene>
    <name evidence="9" type="ORF">EER27_14375</name>
</gene>
<evidence type="ECO:0000256" key="5">
    <source>
        <dbReference type="ARBA" id="ARBA00022989"/>
    </source>
</evidence>
<feature type="transmembrane region" description="Helical" evidence="8">
    <location>
        <begin position="398"/>
        <end position="414"/>
    </location>
</feature>
<dbReference type="Pfam" id="PF09594">
    <property type="entry name" value="GT87"/>
    <property type="match status" value="1"/>
</dbReference>
<feature type="transmembrane region" description="Helical" evidence="8">
    <location>
        <begin position="20"/>
        <end position="41"/>
    </location>
</feature>
<keyword evidence="3" id="KW-0808">Transferase</keyword>
<reference evidence="9 10" key="1">
    <citation type="submission" date="2018-11" db="EMBL/GenBank/DDBJ databases">
        <title>Lysobacter cryohumiis sp. nov., isolated from soil in the Tianshan Mountains, Xinjiang, China.</title>
        <authorList>
            <person name="Luo Y."/>
            <person name="Sheng H."/>
        </authorList>
    </citation>
    <scope>NUCLEOTIDE SEQUENCE [LARGE SCALE GENOMIC DNA]</scope>
    <source>
        <strain evidence="9 10">ZS60</strain>
    </source>
</reference>
<keyword evidence="2" id="KW-1003">Cell membrane</keyword>
<feature type="transmembrane region" description="Helical" evidence="8">
    <location>
        <begin position="420"/>
        <end position="436"/>
    </location>
</feature>
<evidence type="ECO:0000256" key="1">
    <source>
        <dbReference type="ARBA" id="ARBA00004651"/>
    </source>
</evidence>
<evidence type="ECO:0000256" key="8">
    <source>
        <dbReference type="SAM" id="Phobius"/>
    </source>
</evidence>
<comment type="similarity">
    <text evidence="7">Belongs to the glycosyltransferase 87 family.</text>
</comment>
<keyword evidence="4 8" id="KW-0812">Transmembrane</keyword>
<evidence type="ECO:0000256" key="6">
    <source>
        <dbReference type="ARBA" id="ARBA00023136"/>
    </source>
</evidence>
<feature type="transmembrane region" description="Helical" evidence="8">
    <location>
        <begin position="441"/>
        <end position="458"/>
    </location>
</feature>
<dbReference type="GO" id="GO:0016758">
    <property type="term" value="F:hexosyltransferase activity"/>
    <property type="evidence" value="ECO:0007669"/>
    <property type="project" value="InterPro"/>
</dbReference>
<feature type="transmembrane region" description="Helical" evidence="8">
    <location>
        <begin position="228"/>
        <end position="252"/>
    </location>
</feature>
<feature type="transmembrane region" description="Helical" evidence="8">
    <location>
        <begin position="258"/>
        <end position="281"/>
    </location>
</feature>
<evidence type="ECO:0000256" key="4">
    <source>
        <dbReference type="ARBA" id="ARBA00022692"/>
    </source>
</evidence>
<dbReference type="RefSeq" id="WP_123088832.1">
    <property type="nucleotide sequence ID" value="NZ_RIBS01000008.1"/>
</dbReference>
<comment type="subcellular location">
    <subcellularLocation>
        <location evidence="1">Cell membrane</location>
        <topology evidence="1">Multi-pass membrane protein</topology>
    </subcellularLocation>
</comment>
<evidence type="ECO:0000256" key="2">
    <source>
        <dbReference type="ARBA" id="ARBA00022475"/>
    </source>
</evidence>
<evidence type="ECO:0000313" key="9">
    <source>
        <dbReference type="EMBL" id="RNF82337.1"/>
    </source>
</evidence>
<organism evidence="9 10">
    <name type="scientific">Montanilutibacter psychrotolerans</name>
    <dbReference type="NCBI Taxonomy" id="1327343"/>
    <lineage>
        <taxon>Bacteria</taxon>
        <taxon>Pseudomonadati</taxon>
        <taxon>Pseudomonadota</taxon>
        <taxon>Gammaproteobacteria</taxon>
        <taxon>Lysobacterales</taxon>
        <taxon>Lysobacteraceae</taxon>
        <taxon>Montanilutibacter</taxon>
    </lineage>
</organism>
<feature type="transmembrane region" description="Helical" evidence="8">
    <location>
        <begin position="47"/>
        <end position="67"/>
    </location>
</feature>
<keyword evidence="6 8" id="KW-0472">Membrane</keyword>
<feature type="transmembrane region" description="Helical" evidence="8">
    <location>
        <begin position="186"/>
        <end position="207"/>
    </location>
</feature>
<feature type="transmembrane region" description="Helical" evidence="8">
    <location>
        <begin position="470"/>
        <end position="489"/>
    </location>
</feature>
<proteinExistence type="inferred from homology"/>
<dbReference type="EMBL" id="RIBS01000008">
    <property type="protein sequence ID" value="RNF82337.1"/>
    <property type="molecule type" value="Genomic_DNA"/>
</dbReference>
<accession>A0A3M8SLV7</accession>
<dbReference type="GO" id="GO:0005886">
    <property type="term" value="C:plasma membrane"/>
    <property type="evidence" value="ECO:0007669"/>
    <property type="project" value="UniProtKB-SubCell"/>
</dbReference>
<sequence>MQVTLSHDRRAAVRVSPERWVVAGLVIALVAPVVAVAGVALGLRLDVSALVAAVLGMAVVPSLARRLPHEWDELRRTHAAWCVAWLAVAVLAALRSAGVAWFMADPQHAQSSAFWFDPFYVGHSCYSAYWQAAELARSGVENLYDTSHYAGFAGRFKIDEFFYLPQFLLLPAVGTALGGDFLSLRAAWFVLETALVGGAMVALCRWVGGSVGRRAALLLPAVWLASPVLVTLQLGNFQLAAIAMSVLAMVSFERGRPLLGGALLGFAVFKLFPGLLGIYLIATRQWRAVGWTLAFSVLYTVAVYAWLGAAPFDAFVHYQAPRILSGEAWAFLEFEGLEWVNTINASVPGLVLKLKALGVDGMDRALAGKVAWAWTALIVALTVLAARRTAQMSRLERAAVWIALLTLAAFRSPFVPDHNGLFAPLWLWGLLAAAWPTTRRWLVGAALAWLALAAVLPFEGIGLSDVAPRMAVSTASQLVAVALCLWVVLRRPSAHGAGGGSLPHDDSAIPAAA</sequence>
<feature type="transmembrane region" description="Helical" evidence="8">
    <location>
        <begin position="288"/>
        <end position="307"/>
    </location>
</feature>
<dbReference type="AlphaFoldDB" id="A0A3M8SLV7"/>
<keyword evidence="10" id="KW-1185">Reference proteome</keyword>
<keyword evidence="5 8" id="KW-1133">Transmembrane helix</keyword>
<evidence type="ECO:0000256" key="7">
    <source>
        <dbReference type="ARBA" id="ARBA00024033"/>
    </source>
</evidence>
<dbReference type="Proteomes" id="UP000267049">
    <property type="component" value="Unassembled WGS sequence"/>
</dbReference>
<protein>
    <submittedName>
        <fullName evidence="9">DUF2029 domain-containing protein</fullName>
    </submittedName>
</protein>
<feature type="transmembrane region" description="Helical" evidence="8">
    <location>
        <begin position="79"/>
        <end position="104"/>
    </location>
</feature>